<accession>A0A5C7I886</accession>
<dbReference type="AlphaFoldDB" id="A0A5C7I886"/>
<dbReference type="SUPFAM" id="SSF52058">
    <property type="entry name" value="L domain-like"/>
    <property type="match status" value="2"/>
</dbReference>
<keyword evidence="11" id="KW-0325">Glycoprotein</keyword>
<comment type="similarity">
    <text evidence="2">Belongs to the RLP family.</text>
</comment>
<evidence type="ECO:0000256" key="1">
    <source>
        <dbReference type="ARBA" id="ARBA00004251"/>
    </source>
</evidence>
<proteinExistence type="inferred from homology"/>
<evidence type="ECO:0000256" key="6">
    <source>
        <dbReference type="ARBA" id="ARBA00022729"/>
    </source>
</evidence>
<comment type="subcellular location">
    <subcellularLocation>
        <location evidence="1">Cell membrane</location>
        <topology evidence="1">Single-pass type I membrane protein</topology>
    </subcellularLocation>
</comment>
<organism evidence="12 13">
    <name type="scientific">Acer yangbiense</name>
    <dbReference type="NCBI Taxonomy" id="1000413"/>
    <lineage>
        <taxon>Eukaryota</taxon>
        <taxon>Viridiplantae</taxon>
        <taxon>Streptophyta</taxon>
        <taxon>Embryophyta</taxon>
        <taxon>Tracheophyta</taxon>
        <taxon>Spermatophyta</taxon>
        <taxon>Magnoliopsida</taxon>
        <taxon>eudicotyledons</taxon>
        <taxon>Gunneridae</taxon>
        <taxon>Pentapetalae</taxon>
        <taxon>rosids</taxon>
        <taxon>malvids</taxon>
        <taxon>Sapindales</taxon>
        <taxon>Sapindaceae</taxon>
        <taxon>Hippocastanoideae</taxon>
        <taxon>Acereae</taxon>
        <taxon>Acer</taxon>
    </lineage>
</organism>
<keyword evidence="10" id="KW-0675">Receptor</keyword>
<keyword evidence="5" id="KW-0812">Transmembrane</keyword>
<name>A0A5C7I886_9ROSI</name>
<dbReference type="Pfam" id="PF00560">
    <property type="entry name" value="LRR_1"/>
    <property type="match status" value="9"/>
</dbReference>
<evidence type="ECO:0000256" key="4">
    <source>
        <dbReference type="ARBA" id="ARBA00022614"/>
    </source>
</evidence>
<dbReference type="EMBL" id="VAHF01000003">
    <property type="protein sequence ID" value="TXG65278.1"/>
    <property type="molecule type" value="Genomic_DNA"/>
</dbReference>
<comment type="caution">
    <text evidence="12">The sequence shown here is derived from an EMBL/GenBank/DDBJ whole genome shotgun (WGS) entry which is preliminary data.</text>
</comment>
<dbReference type="GO" id="GO:0005886">
    <property type="term" value="C:plasma membrane"/>
    <property type="evidence" value="ECO:0007669"/>
    <property type="project" value="UniProtKB-SubCell"/>
</dbReference>
<evidence type="ECO:0000256" key="5">
    <source>
        <dbReference type="ARBA" id="ARBA00022692"/>
    </source>
</evidence>
<dbReference type="Pfam" id="PF13855">
    <property type="entry name" value="LRR_8"/>
    <property type="match status" value="1"/>
</dbReference>
<dbReference type="SMART" id="SM00369">
    <property type="entry name" value="LRR_TYP"/>
    <property type="match status" value="8"/>
</dbReference>
<evidence type="ECO:0000313" key="12">
    <source>
        <dbReference type="EMBL" id="TXG65278.1"/>
    </source>
</evidence>
<keyword evidence="9" id="KW-0472">Membrane</keyword>
<evidence type="ECO:0000256" key="3">
    <source>
        <dbReference type="ARBA" id="ARBA00022475"/>
    </source>
</evidence>
<dbReference type="InterPro" id="IPR001611">
    <property type="entry name" value="Leu-rich_rpt"/>
</dbReference>
<dbReference type="FunFam" id="3.80.10.10:FF:000095">
    <property type="entry name" value="LRR receptor-like serine/threonine-protein kinase GSO1"/>
    <property type="match status" value="1"/>
</dbReference>
<gene>
    <name evidence="12" type="ORF">EZV62_006553</name>
</gene>
<reference evidence="13" key="1">
    <citation type="journal article" date="2019" name="Gigascience">
        <title>De novo genome assembly of the endangered Acer yangbiense, a plant species with extremely small populations endemic to Yunnan Province, China.</title>
        <authorList>
            <person name="Yang J."/>
            <person name="Wariss H.M."/>
            <person name="Tao L."/>
            <person name="Zhang R."/>
            <person name="Yun Q."/>
            <person name="Hollingsworth P."/>
            <person name="Dao Z."/>
            <person name="Luo G."/>
            <person name="Guo H."/>
            <person name="Ma Y."/>
            <person name="Sun W."/>
        </authorList>
    </citation>
    <scope>NUCLEOTIDE SEQUENCE [LARGE SCALE GENOMIC DNA]</scope>
    <source>
        <strain evidence="13">cv. Malutang</strain>
    </source>
</reference>
<evidence type="ECO:0000256" key="11">
    <source>
        <dbReference type="ARBA" id="ARBA00023180"/>
    </source>
</evidence>
<sequence length="466" mass="50196">MNNVDLYLVGSDWIGVLNMNLTELHLSSCLLTVSIPSTEPINSTSFTVLDLSSNPLNSELPDWLVIVSTLVHVDLSYCNLYGRIPLGFSELPNLQYFNLAGNNNLSVSCSQLFRGSWKMILYINLASNKLHGKLHSSIGNVTFRTNFDLSLNNVGGGIPSSIGPIPASLGNLQNLTKLSLEGNELNGALLESFGNLSELSTLDVSVNYLIDVDLSSNLLEGLIPLPNVEIELLDLSNNRFSGSIPQNICESMPNLIFLSLSGNQLTGEIPASIGEMMLLLQVIDLSRNNISGTIPSSIGNCSLLKVLDLAYNNLSGEIPATLVSLVTSLDLSGSNLSGDFPEELTKLSGLVVLNLSRNHISAKIPENISSLHQLSSLDLSSNNLSGSIPPTLSSLSFIGYLNLSNNDFSGTIPYAEHLTTYNASSFSGNPALCEPPLNVKCQDEDSDSQMEEEVSIKITIMEMNKK</sequence>
<keyword evidence="4" id="KW-0433">Leucine-rich repeat</keyword>
<dbReference type="PANTHER" id="PTHR48063">
    <property type="entry name" value="LRR RECEPTOR-LIKE KINASE"/>
    <property type="match status" value="1"/>
</dbReference>
<evidence type="ECO:0000256" key="7">
    <source>
        <dbReference type="ARBA" id="ARBA00022737"/>
    </source>
</evidence>
<evidence type="ECO:0008006" key="14">
    <source>
        <dbReference type="Google" id="ProtNLM"/>
    </source>
</evidence>
<evidence type="ECO:0000256" key="10">
    <source>
        <dbReference type="ARBA" id="ARBA00023170"/>
    </source>
</evidence>
<evidence type="ECO:0000256" key="2">
    <source>
        <dbReference type="ARBA" id="ARBA00009592"/>
    </source>
</evidence>
<dbReference type="PRINTS" id="PR00019">
    <property type="entry name" value="LEURICHRPT"/>
</dbReference>
<keyword evidence="7" id="KW-0677">Repeat</keyword>
<dbReference type="InterPro" id="IPR032675">
    <property type="entry name" value="LRR_dom_sf"/>
</dbReference>
<dbReference type="Gene3D" id="3.80.10.10">
    <property type="entry name" value="Ribonuclease Inhibitor"/>
    <property type="match status" value="3"/>
</dbReference>
<dbReference type="Proteomes" id="UP000323000">
    <property type="component" value="Chromosome 3"/>
</dbReference>
<dbReference type="InterPro" id="IPR046956">
    <property type="entry name" value="RLP23-like"/>
</dbReference>
<dbReference type="PROSITE" id="PS51450">
    <property type="entry name" value="LRR"/>
    <property type="match status" value="1"/>
</dbReference>
<evidence type="ECO:0000256" key="9">
    <source>
        <dbReference type="ARBA" id="ARBA00023136"/>
    </source>
</evidence>
<evidence type="ECO:0000313" key="13">
    <source>
        <dbReference type="Proteomes" id="UP000323000"/>
    </source>
</evidence>
<keyword evidence="8" id="KW-1133">Transmembrane helix</keyword>
<dbReference type="OrthoDB" id="1060944at2759"/>
<dbReference type="InterPro" id="IPR003591">
    <property type="entry name" value="Leu-rich_rpt_typical-subtyp"/>
</dbReference>
<evidence type="ECO:0000256" key="8">
    <source>
        <dbReference type="ARBA" id="ARBA00022989"/>
    </source>
</evidence>
<keyword evidence="13" id="KW-1185">Reference proteome</keyword>
<dbReference type="PANTHER" id="PTHR48063:SF16">
    <property type="entry name" value="LRR RECEPTOR-LIKE SERINE_THREONINE-PROTEIN KINASE GSO1"/>
    <property type="match status" value="1"/>
</dbReference>
<protein>
    <recommendedName>
        <fullName evidence="14">Leucine-rich repeat-containing N-terminal plant-type domain-containing protein</fullName>
    </recommendedName>
</protein>
<keyword evidence="3" id="KW-1003">Cell membrane</keyword>
<keyword evidence="6" id="KW-0732">Signal</keyword>